<dbReference type="SMART" id="SM00382">
    <property type="entry name" value="AAA"/>
    <property type="match status" value="1"/>
</dbReference>
<feature type="domain" description="AAA+ ATPase" evidence="1">
    <location>
        <begin position="22"/>
        <end position="300"/>
    </location>
</feature>
<keyword evidence="3" id="KW-1185">Reference proteome</keyword>
<dbReference type="InterPro" id="IPR027417">
    <property type="entry name" value="P-loop_NTPase"/>
</dbReference>
<dbReference type="InterPro" id="IPR051396">
    <property type="entry name" value="Bact_Antivir_Def_Nuclease"/>
</dbReference>
<dbReference type="PANTHER" id="PTHR43581:SF2">
    <property type="entry name" value="EXCINUCLEASE ATPASE SUBUNIT"/>
    <property type="match status" value="1"/>
</dbReference>
<gene>
    <name evidence="2" type="ORF">C8D97_1082</name>
</gene>
<evidence type="ECO:0000259" key="1">
    <source>
        <dbReference type="SMART" id="SM00382"/>
    </source>
</evidence>
<dbReference type="GO" id="GO:0005524">
    <property type="term" value="F:ATP binding"/>
    <property type="evidence" value="ECO:0007669"/>
    <property type="project" value="UniProtKB-KW"/>
</dbReference>
<organism evidence="2 3">
    <name type="scientific">Pleionea mediterranea</name>
    <dbReference type="NCBI Taxonomy" id="523701"/>
    <lineage>
        <taxon>Bacteria</taxon>
        <taxon>Pseudomonadati</taxon>
        <taxon>Pseudomonadota</taxon>
        <taxon>Gammaproteobacteria</taxon>
        <taxon>Oceanospirillales</taxon>
        <taxon>Pleioneaceae</taxon>
        <taxon>Pleionea</taxon>
    </lineage>
</organism>
<dbReference type="AlphaFoldDB" id="A0A316FK60"/>
<dbReference type="InterPro" id="IPR003593">
    <property type="entry name" value="AAA+_ATPase"/>
</dbReference>
<dbReference type="GO" id="GO:0016887">
    <property type="term" value="F:ATP hydrolysis activity"/>
    <property type="evidence" value="ECO:0007669"/>
    <property type="project" value="InterPro"/>
</dbReference>
<comment type="caution">
    <text evidence="2">The sequence shown here is derived from an EMBL/GenBank/DDBJ whole genome shotgun (WGS) entry which is preliminary data.</text>
</comment>
<dbReference type="Proteomes" id="UP000245790">
    <property type="component" value="Unassembled WGS sequence"/>
</dbReference>
<sequence length="394" mass="44089">MWIKEINITGVGGIESLDLILDPKMNIICGPNGIGKTTILESVAHTFSSGRTNILKRNAKCEKSHIFAKVDIDGDERVSNVEFTEFVPSQQAEIHGLNDLSTKLLSLKINRTFEYQALQAVGKDTEKLQGSTWGEAIAGVKLNDVKNWLVNRYLYSPHGTLTAIQIANYELARDSFSVLNQEFKFSRVDASTNEILVNTPSGEIYYEYLSSGFKSCLSIIFGIIKEIEFRFSDPQIKAKDFDGIILVDEVELHLHPEWQAIIASVLTEIFPKAQFICTTHSPHIIQSAQPKQIIAIEGVDGKATQRPLPSTNHGFKGWTIEEVLMDVMGMCDLRTNLFTDTIVRFESAIEKENYDAALSAYDSLDSMLHPNNHMRKMLKFQLASIKGVAIDKAE</sequence>
<dbReference type="Gene3D" id="3.40.50.300">
    <property type="entry name" value="P-loop containing nucleotide triphosphate hydrolases"/>
    <property type="match status" value="1"/>
</dbReference>
<evidence type="ECO:0000313" key="3">
    <source>
        <dbReference type="Proteomes" id="UP000245790"/>
    </source>
</evidence>
<accession>A0A316FK60</accession>
<name>A0A316FK60_9GAMM</name>
<dbReference type="SUPFAM" id="SSF52540">
    <property type="entry name" value="P-loop containing nucleoside triphosphate hydrolases"/>
    <property type="match status" value="1"/>
</dbReference>
<dbReference type="InterPro" id="IPR003959">
    <property type="entry name" value="ATPase_AAA_core"/>
</dbReference>
<reference evidence="2 3" key="1">
    <citation type="submission" date="2018-05" db="EMBL/GenBank/DDBJ databases">
        <title>Genomic Encyclopedia of Type Strains, Phase IV (KMG-IV): sequencing the most valuable type-strain genomes for metagenomic binning, comparative biology and taxonomic classification.</title>
        <authorList>
            <person name="Goeker M."/>
        </authorList>
    </citation>
    <scope>NUCLEOTIDE SEQUENCE [LARGE SCALE GENOMIC DNA]</scope>
    <source>
        <strain evidence="2 3">DSM 25350</strain>
    </source>
</reference>
<keyword evidence="2" id="KW-0547">Nucleotide-binding</keyword>
<dbReference type="RefSeq" id="WP_109763902.1">
    <property type="nucleotide sequence ID" value="NZ_QGGU01000008.1"/>
</dbReference>
<dbReference type="OrthoDB" id="9815944at2"/>
<keyword evidence="2" id="KW-0067">ATP-binding</keyword>
<protein>
    <submittedName>
        <fullName evidence="2">Putative ATP-binding protein involved in virulence</fullName>
    </submittedName>
</protein>
<evidence type="ECO:0000313" key="2">
    <source>
        <dbReference type="EMBL" id="PWK49094.1"/>
    </source>
</evidence>
<dbReference type="EMBL" id="QGGU01000008">
    <property type="protein sequence ID" value="PWK49094.1"/>
    <property type="molecule type" value="Genomic_DNA"/>
</dbReference>
<dbReference type="Pfam" id="PF13304">
    <property type="entry name" value="AAA_21"/>
    <property type="match status" value="1"/>
</dbReference>
<proteinExistence type="predicted"/>
<dbReference type="PANTHER" id="PTHR43581">
    <property type="entry name" value="ATP/GTP PHOSPHATASE"/>
    <property type="match status" value="1"/>
</dbReference>